<feature type="compositionally biased region" description="Basic and acidic residues" evidence="3">
    <location>
        <begin position="213"/>
        <end position="226"/>
    </location>
</feature>
<dbReference type="PANTHER" id="PTHR36100">
    <property type="entry name" value="BUD SITE SELECTION PROTEIN 4"/>
    <property type="match status" value="1"/>
</dbReference>
<protein>
    <recommendedName>
        <fullName evidence="4">PH domain-containing protein</fullName>
    </recommendedName>
</protein>
<feature type="domain" description="PH" evidence="4">
    <location>
        <begin position="1279"/>
        <end position="1409"/>
    </location>
</feature>
<dbReference type="GeneID" id="37036278"/>
<dbReference type="Gene3D" id="2.30.29.30">
    <property type="entry name" value="Pleckstrin-homology domain (PH domain)/Phosphotyrosine-binding domain (PTB)"/>
    <property type="match status" value="1"/>
</dbReference>
<dbReference type="Proteomes" id="UP000245783">
    <property type="component" value="Unassembled WGS sequence"/>
</dbReference>
<dbReference type="OrthoDB" id="2123378at2759"/>
<feature type="compositionally biased region" description="Polar residues" evidence="3">
    <location>
        <begin position="73"/>
        <end position="94"/>
    </location>
</feature>
<feature type="compositionally biased region" description="Low complexity" evidence="3">
    <location>
        <begin position="784"/>
        <end position="797"/>
    </location>
</feature>
<dbReference type="PROSITE" id="PS50003">
    <property type="entry name" value="PH_DOMAIN"/>
    <property type="match status" value="1"/>
</dbReference>
<feature type="compositionally biased region" description="Basic and acidic residues" evidence="3">
    <location>
        <begin position="353"/>
        <end position="376"/>
    </location>
</feature>
<dbReference type="PANTHER" id="PTHR36100:SF1">
    <property type="entry name" value="BUD SITE SELECTION PROTEIN 4"/>
    <property type="match status" value="1"/>
</dbReference>
<feature type="compositionally biased region" description="Polar residues" evidence="3">
    <location>
        <begin position="160"/>
        <end position="170"/>
    </location>
</feature>
<sequence>MTSNIEVAMPSPEVTTSAILGASSSGWGSPHRTPRRPALDPQLTGQSDSEGSPSRTVGAGTFAALRSHGLVSNSIFKNASPQGGQHASPSSGPDSPNRRGAGTRSPAAADPPRRASVERLANTRHARQPSNIENHSPSSHTSLSPSAQPARKSQGFAELSRSSCVSNSPFRNVANGGVTSPTRPLDLPKNAWARSAAARQGASASASVLRGSQDPEPHTPTEERPVPNDVFGTPERTPQAKRPPPSSESSPTRRSAAEATPRGNGSIPPAYVPGGQLNTSPSRGSLVSNRLHGPRHLPTPESSPSSRREREQERRKTVTFDEVLDVQEFDRESSFDRESMRSEGSGLSMASSDRSEGSSEEERFWRGENDAADHRAAQKTALQVVNASPIPPHSSEDDRGTMDDEPMQDLYSGTSSDDSREVSSIDDPPSPRRGQSLAIPDRSFRKRFAAAGDDGDDSFDRDASFADLSGMRRVDSMVDELLSASILNSPAGAKGASESLQDSPPRRRRSKVAASSAPAGESLMPTADAALPATGLSLPVRTDDQAHVTQDGALLDPFVTPRTLASNIIEGMSSAQSYQASIHHVSERERDDKTRAAETEPTPSIGSAAGLSKPLPTLPPSEKHSSTKADQLSLGDLPTLPDWSPLLMNHKSLPPEDASEQTEEATSARAEAQRGSEPLRTPSGRGRPHISRDAVLSRVAREKRAEQEAQARRDSAGSHTSSGNQTTTSKSQIISSGRRTVEPQRISSAEHPAPAPWAPTAANPPARSPILELEAASPLERLGAEVAAEQAQQPQSAGCSPKKPATESTWFQREDSAAPELESPSGDAPLACRPGSALGVPGTSASSDNGRLSPSTLGAPPPPVSPMQNAQAIIARRRSKNGGKGRGRRSLSTGDALAEVSAPRPKPFALNEAEDGGSALMGGKSRAMNPDVDDGEDVDDDAAETESREEVARDLYTSQRLLDASVQKAMEVGFGNGIEREISRIYRQGEHKYKVSDRGAFSGVADDKLGLLNSSVEKGTGRAWRRLRRPSDMHEYAKEMREYRASENPRKATGKVFVFIDGFMPAPQLPIPPAHKPTRFHCILDNGLHVVKTGDAMLKPPVGSGAGPTVSKIGQEFELIKHKNLEFSLTLVIERSSPHLAETLAAPPTPSTSDKKPPSLAKGFKGLLSSPFHSPRRGKSTVVAPPASPTREPILSYLARDGTLGRASIVFESVAEQSLGRCHVVEVPVLAGPQGPQRGLLRLKLFYLPAMPSVPRELLPDNLSECIKGMQNAAWHNSPAWMEGVLTQLGGDCTTWRRRPVKAQGAHLIGYNEITKKPTVKIDLSKAVAVEGSWDPHSRSPGPHTPSTISMSARAKSFVAAVEDEEPDEAYHVERSFRITFADGERINFFADTDEQKEQWLACFERMISQEIPPNPMWAQVALELIRAHHLSKAQNAAMANGAPDKDTSRDMVASDRAGRQPSQLSKQGRIIPPTVREESPTLQGTPVRPTSQLPAPTSTSSRLRPRPMSEAYIDGVSSQRKR</sequence>
<dbReference type="InterPro" id="IPR001849">
    <property type="entry name" value="PH_domain"/>
</dbReference>
<gene>
    <name evidence="5" type="ORF">IE81DRAFT_325080</name>
</gene>
<dbReference type="GO" id="GO:0051301">
    <property type="term" value="P:cell division"/>
    <property type="evidence" value="ECO:0007669"/>
    <property type="project" value="UniProtKB-KW"/>
</dbReference>
<evidence type="ECO:0000313" key="5">
    <source>
        <dbReference type="EMBL" id="PWN40987.1"/>
    </source>
</evidence>
<feature type="compositionally biased region" description="Polar residues" evidence="3">
    <location>
        <begin position="843"/>
        <end position="856"/>
    </location>
</feature>
<evidence type="ECO:0000256" key="2">
    <source>
        <dbReference type="ARBA" id="ARBA00023306"/>
    </source>
</evidence>
<organism evidence="5 6">
    <name type="scientific">Ceraceosorus guamensis</name>
    <dbReference type="NCBI Taxonomy" id="1522189"/>
    <lineage>
        <taxon>Eukaryota</taxon>
        <taxon>Fungi</taxon>
        <taxon>Dikarya</taxon>
        <taxon>Basidiomycota</taxon>
        <taxon>Ustilaginomycotina</taxon>
        <taxon>Exobasidiomycetes</taxon>
        <taxon>Ceraceosorales</taxon>
        <taxon>Ceraceosoraceae</taxon>
        <taxon>Ceraceosorus</taxon>
    </lineage>
</organism>
<keyword evidence="6" id="KW-1185">Reference proteome</keyword>
<feature type="region of interest" description="Disordered" evidence="3">
    <location>
        <begin position="1436"/>
        <end position="1523"/>
    </location>
</feature>
<feature type="compositionally biased region" description="Polar residues" evidence="3">
    <location>
        <begin position="1481"/>
        <end position="1503"/>
    </location>
</feature>
<accession>A0A316VTS3</accession>
<feature type="compositionally biased region" description="Basic and acidic residues" evidence="3">
    <location>
        <begin position="699"/>
        <end position="716"/>
    </location>
</feature>
<feature type="compositionally biased region" description="Low complexity" evidence="3">
    <location>
        <begin position="135"/>
        <end position="146"/>
    </location>
</feature>
<feature type="compositionally biased region" description="Low complexity" evidence="3">
    <location>
        <begin position="725"/>
        <end position="736"/>
    </location>
</feature>
<dbReference type="InterPro" id="IPR011993">
    <property type="entry name" value="PH-like_dom_sf"/>
</dbReference>
<keyword evidence="2" id="KW-0131">Cell cycle</keyword>
<dbReference type="RefSeq" id="XP_025368147.1">
    <property type="nucleotide sequence ID" value="XM_025514408.1"/>
</dbReference>
<feature type="compositionally biased region" description="Polar residues" evidence="3">
    <location>
        <begin position="276"/>
        <end position="288"/>
    </location>
</feature>
<feature type="region of interest" description="Disordered" evidence="3">
    <location>
        <begin position="579"/>
        <end position="950"/>
    </location>
</feature>
<evidence type="ECO:0000259" key="4">
    <source>
        <dbReference type="PROSITE" id="PS50003"/>
    </source>
</evidence>
<feature type="region of interest" description="Disordered" evidence="3">
    <location>
        <begin position="490"/>
        <end position="525"/>
    </location>
</feature>
<feature type="compositionally biased region" description="Basic and acidic residues" evidence="3">
    <location>
        <begin position="1444"/>
        <end position="1459"/>
    </location>
</feature>
<proteinExistence type="predicted"/>
<evidence type="ECO:0000313" key="6">
    <source>
        <dbReference type="Proteomes" id="UP000245783"/>
    </source>
</evidence>
<reference evidence="5 6" key="1">
    <citation type="journal article" date="2018" name="Mol. Biol. Evol.">
        <title>Broad Genomic Sampling Reveals a Smut Pathogenic Ancestry of the Fungal Clade Ustilaginomycotina.</title>
        <authorList>
            <person name="Kijpornyongpan T."/>
            <person name="Mondo S.J."/>
            <person name="Barry K."/>
            <person name="Sandor L."/>
            <person name="Lee J."/>
            <person name="Lipzen A."/>
            <person name="Pangilinan J."/>
            <person name="LaButti K."/>
            <person name="Hainaut M."/>
            <person name="Henrissat B."/>
            <person name="Grigoriev I.V."/>
            <person name="Spatafora J.W."/>
            <person name="Aime M.C."/>
        </authorList>
    </citation>
    <scope>NUCLEOTIDE SEQUENCE [LARGE SCALE GENOMIC DNA]</scope>
    <source>
        <strain evidence="5 6">MCA 4658</strain>
    </source>
</reference>
<dbReference type="GO" id="GO:0005525">
    <property type="term" value="F:GTP binding"/>
    <property type="evidence" value="ECO:0007669"/>
    <property type="project" value="TreeGrafter"/>
</dbReference>
<feature type="compositionally biased region" description="Acidic residues" evidence="3">
    <location>
        <begin position="931"/>
        <end position="944"/>
    </location>
</feature>
<feature type="region of interest" description="Disordered" evidence="3">
    <location>
        <begin position="73"/>
        <end position="461"/>
    </location>
</feature>
<dbReference type="InterPro" id="IPR052007">
    <property type="entry name" value="Bud4"/>
</dbReference>
<feature type="compositionally biased region" description="Basic residues" evidence="3">
    <location>
        <begin position="875"/>
        <end position="889"/>
    </location>
</feature>
<feature type="region of interest" description="Disordered" evidence="3">
    <location>
        <begin position="1"/>
        <end position="61"/>
    </location>
</feature>
<dbReference type="SMART" id="SM00233">
    <property type="entry name" value="PH"/>
    <property type="match status" value="1"/>
</dbReference>
<feature type="compositionally biased region" description="Basic and acidic residues" evidence="3">
    <location>
        <begin position="328"/>
        <end position="341"/>
    </location>
</feature>
<feature type="compositionally biased region" description="Basic and acidic residues" evidence="3">
    <location>
        <begin position="306"/>
        <end position="319"/>
    </location>
</feature>
<dbReference type="EMBL" id="KZ819402">
    <property type="protein sequence ID" value="PWN40987.1"/>
    <property type="molecule type" value="Genomic_DNA"/>
</dbReference>
<feature type="compositionally biased region" description="Polar residues" evidence="3">
    <location>
        <begin position="43"/>
        <end position="55"/>
    </location>
</feature>
<name>A0A316VTS3_9BASI</name>
<feature type="compositionally biased region" description="Polar residues" evidence="3">
    <location>
        <begin position="13"/>
        <end position="27"/>
    </location>
</feature>
<feature type="compositionally biased region" description="Basic and acidic residues" evidence="3">
    <location>
        <begin position="584"/>
        <end position="598"/>
    </location>
</feature>
<dbReference type="SUPFAM" id="SSF50729">
    <property type="entry name" value="PH domain-like"/>
    <property type="match status" value="1"/>
</dbReference>
<feature type="compositionally biased region" description="Low complexity" evidence="3">
    <location>
        <begin position="247"/>
        <end position="260"/>
    </location>
</feature>
<evidence type="ECO:0000256" key="3">
    <source>
        <dbReference type="SAM" id="MobiDB-lite"/>
    </source>
</evidence>
<dbReference type="STRING" id="1522189.A0A316VTS3"/>
<evidence type="ECO:0000256" key="1">
    <source>
        <dbReference type="ARBA" id="ARBA00022618"/>
    </source>
</evidence>
<dbReference type="InParanoid" id="A0A316VTS3"/>
<feature type="compositionally biased region" description="Low complexity" evidence="3">
    <location>
        <begin position="191"/>
        <end position="207"/>
    </location>
</feature>
<keyword evidence="1" id="KW-0132">Cell division</keyword>